<evidence type="ECO:0008006" key="3">
    <source>
        <dbReference type="Google" id="ProtNLM"/>
    </source>
</evidence>
<name>A0A0P6YRI2_9CHLR</name>
<dbReference type="AlphaFoldDB" id="A0A0P6YRI2"/>
<gene>
    <name evidence="1" type="ORF">ADN01_05755</name>
</gene>
<sequence length="121" mass="13988">MTIHYSFHMQSDYLLVKAWGADENLEEVKRYGEAVIQAAVQHNCPRILCDELELVYRLEVAETFFSAEHISKLVPSLHRVAIVTQASQLEVGKFWEDVAVNRGLYVRMYTSLEEAKNWLLS</sequence>
<evidence type="ECO:0000313" key="1">
    <source>
        <dbReference type="EMBL" id="KPL85817.1"/>
    </source>
</evidence>
<protein>
    <recommendedName>
        <fullName evidence="3">STAS/SEC14 domain-containing protein</fullName>
    </recommendedName>
</protein>
<dbReference type="RefSeq" id="WP_062417219.1">
    <property type="nucleotide sequence ID" value="NZ_DF967974.1"/>
</dbReference>
<proteinExistence type="predicted"/>
<reference evidence="1 2" key="1">
    <citation type="submission" date="2015-07" db="EMBL/GenBank/DDBJ databases">
        <title>Genome sequence of Levilinea saccharolytica DSM 16555.</title>
        <authorList>
            <person name="Hemp J."/>
            <person name="Ward L.M."/>
            <person name="Pace L.A."/>
            <person name="Fischer W.W."/>
        </authorList>
    </citation>
    <scope>NUCLEOTIDE SEQUENCE [LARGE SCALE GENOMIC DNA]</scope>
    <source>
        <strain evidence="1 2">KIBI-1</strain>
    </source>
</reference>
<dbReference type="EMBL" id="LGCM01000023">
    <property type="protein sequence ID" value="KPL85817.1"/>
    <property type="molecule type" value="Genomic_DNA"/>
</dbReference>
<comment type="caution">
    <text evidence="1">The sequence shown here is derived from an EMBL/GenBank/DDBJ whole genome shotgun (WGS) entry which is preliminary data.</text>
</comment>
<evidence type="ECO:0000313" key="2">
    <source>
        <dbReference type="Proteomes" id="UP000050501"/>
    </source>
</evidence>
<dbReference type="OrthoDB" id="595024at2"/>
<keyword evidence="2" id="KW-1185">Reference proteome</keyword>
<dbReference type="Proteomes" id="UP000050501">
    <property type="component" value="Unassembled WGS sequence"/>
</dbReference>
<organism evidence="1 2">
    <name type="scientific">Levilinea saccharolytica</name>
    <dbReference type="NCBI Taxonomy" id="229921"/>
    <lineage>
        <taxon>Bacteria</taxon>
        <taxon>Bacillati</taxon>
        <taxon>Chloroflexota</taxon>
        <taxon>Anaerolineae</taxon>
        <taxon>Anaerolineales</taxon>
        <taxon>Anaerolineaceae</taxon>
        <taxon>Levilinea</taxon>
    </lineage>
</organism>
<accession>A0A0P6YRI2</accession>